<feature type="domain" description="Translation elongation factor EFTs/EF1B dimerisation" evidence="6">
    <location>
        <begin position="70"/>
        <end position="147"/>
    </location>
</feature>
<proteinExistence type="inferred from homology"/>
<comment type="similarity">
    <text evidence="1 5">Belongs to the EF-Ts family.</text>
</comment>
<keyword evidence="3 5" id="KW-0251">Elongation factor</keyword>
<dbReference type="AlphaFoldDB" id="A0A1G1YVZ0"/>
<comment type="function">
    <text evidence="5">Associates with the EF-Tu.GDP complex and induces the exchange of GDP to GTP. It remains bound to the aminoacyl-tRNA.EF-Tu.GTP complex up to the GTP hydrolysis stage on the ribosome.</text>
</comment>
<evidence type="ECO:0000313" key="7">
    <source>
        <dbReference type="EMBL" id="OGY56553.1"/>
    </source>
</evidence>
<evidence type="ECO:0000259" key="6">
    <source>
        <dbReference type="Pfam" id="PF00889"/>
    </source>
</evidence>
<dbReference type="InterPro" id="IPR014039">
    <property type="entry name" value="Transl_elong_EFTs/EF1B_dimer"/>
</dbReference>
<dbReference type="Gene3D" id="3.30.479.20">
    <property type="entry name" value="Elongation factor Ts, dimerisation domain"/>
    <property type="match status" value="1"/>
</dbReference>
<dbReference type="Pfam" id="PF00889">
    <property type="entry name" value="EF_TS"/>
    <property type="match status" value="1"/>
</dbReference>
<dbReference type="EMBL" id="MHIS01000013">
    <property type="protein sequence ID" value="OGY56553.1"/>
    <property type="molecule type" value="Genomic_DNA"/>
</dbReference>
<dbReference type="GO" id="GO:0005737">
    <property type="term" value="C:cytoplasm"/>
    <property type="evidence" value="ECO:0007669"/>
    <property type="project" value="UniProtKB-SubCell"/>
</dbReference>
<evidence type="ECO:0000313" key="8">
    <source>
        <dbReference type="Proteomes" id="UP000178179"/>
    </source>
</evidence>
<dbReference type="InterPro" id="IPR036402">
    <property type="entry name" value="EF-Ts_dimer_sf"/>
</dbReference>
<organism evidence="7 8">
    <name type="scientific">Candidatus Colwellbacteria bacterium GWA2_46_10</name>
    <dbReference type="NCBI Taxonomy" id="1797684"/>
    <lineage>
        <taxon>Bacteria</taxon>
        <taxon>Candidatus Colwelliibacteriota</taxon>
    </lineage>
</organism>
<dbReference type="FunFam" id="1.10.8.10:FF:000001">
    <property type="entry name" value="Elongation factor Ts"/>
    <property type="match status" value="1"/>
</dbReference>
<evidence type="ECO:0000256" key="4">
    <source>
        <dbReference type="ARBA" id="ARBA00022917"/>
    </source>
</evidence>
<accession>A0A1G1YVZ0</accession>
<dbReference type="SUPFAM" id="SSF54713">
    <property type="entry name" value="Elongation factor Ts (EF-Ts), dimerisation domain"/>
    <property type="match status" value="1"/>
</dbReference>
<reference evidence="7 8" key="1">
    <citation type="journal article" date="2016" name="Nat. Commun.">
        <title>Thousands of microbial genomes shed light on interconnected biogeochemical processes in an aquifer system.</title>
        <authorList>
            <person name="Anantharaman K."/>
            <person name="Brown C.T."/>
            <person name="Hug L.A."/>
            <person name="Sharon I."/>
            <person name="Castelle C.J."/>
            <person name="Probst A.J."/>
            <person name="Thomas B.C."/>
            <person name="Singh A."/>
            <person name="Wilkins M.J."/>
            <person name="Karaoz U."/>
            <person name="Brodie E.L."/>
            <person name="Williams K.H."/>
            <person name="Hubbard S.S."/>
            <person name="Banfield J.F."/>
        </authorList>
    </citation>
    <scope>NUCLEOTIDE SEQUENCE [LARGE SCALE GENOMIC DNA]</scope>
</reference>
<dbReference type="InterPro" id="IPR018101">
    <property type="entry name" value="Transl_elong_Ts_CS"/>
</dbReference>
<dbReference type="PANTHER" id="PTHR11741">
    <property type="entry name" value="ELONGATION FACTOR TS"/>
    <property type="match status" value="1"/>
</dbReference>
<dbReference type="NCBIfam" id="TIGR00116">
    <property type="entry name" value="tsf"/>
    <property type="match status" value="1"/>
</dbReference>
<sequence length="148" mass="16282">MADASAVKKLRDLTGAGVMDVKSALEEAGNDFDKAAEIIKEKGLAKADKKAEREIKAGIIKTYTHNDRVGVVLKLGCETDFVARSEPFRELAHNLAVHIVAMNPANVEELMAQPFVKDEKTSVENLVKGVIAKTGENIRIDEFYRLEL</sequence>
<dbReference type="Gene3D" id="1.10.8.10">
    <property type="entry name" value="DNA helicase RuvA subunit, C-terminal domain"/>
    <property type="match status" value="1"/>
</dbReference>
<evidence type="ECO:0000256" key="3">
    <source>
        <dbReference type="ARBA" id="ARBA00022768"/>
    </source>
</evidence>
<dbReference type="Proteomes" id="UP000178179">
    <property type="component" value="Unassembled WGS sequence"/>
</dbReference>
<evidence type="ECO:0000256" key="1">
    <source>
        <dbReference type="ARBA" id="ARBA00005532"/>
    </source>
</evidence>
<evidence type="ECO:0000256" key="2">
    <source>
        <dbReference type="ARBA" id="ARBA00016956"/>
    </source>
</evidence>
<dbReference type="PROSITE" id="PS01126">
    <property type="entry name" value="EF_TS_1"/>
    <property type="match status" value="1"/>
</dbReference>
<gene>
    <name evidence="5" type="primary">tsf</name>
    <name evidence="7" type="ORF">A2119_01435</name>
</gene>
<dbReference type="InterPro" id="IPR001816">
    <property type="entry name" value="Transl_elong_EFTs/EF1B"/>
</dbReference>
<dbReference type="InterPro" id="IPR009060">
    <property type="entry name" value="UBA-like_sf"/>
</dbReference>
<dbReference type="GO" id="GO:0003746">
    <property type="term" value="F:translation elongation factor activity"/>
    <property type="evidence" value="ECO:0007669"/>
    <property type="project" value="UniProtKB-UniRule"/>
</dbReference>
<keyword evidence="4 5" id="KW-0648">Protein biosynthesis</keyword>
<dbReference type="CDD" id="cd14275">
    <property type="entry name" value="UBA_EF-Ts"/>
    <property type="match status" value="1"/>
</dbReference>
<dbReference type="SUPFAM" id="SSF46934">
    <property type="entry name" value="UBA-like"/>
    <property type="match status" value="1"/>
</dbReference>
<evidence type="ECO:0000256" key="5">
    <source>
        <dbReference type="HAMAP-Rule" id="MF_00050"/>
    </source>
</evidence>
<comment type="subcellular location">
    <subcellularLocation>
        <location evidence="5">Cytoplasm</location>
    </subcellularLocation>
</comment>
<protein>
    <recommendedName>
        <fullName evidence="2 5">Elongation factor Ts</fullName>
        <shortName evidence="5">EF-Ts</shortName>
    </recommendedName>
</protein>
<dbReference type="HAMAP" id="MF_00050">
    <property type="entry name" value="EF_Ts"/>
    <property type="match status" value="1"/>
</dbReference>
<comment type="caution">
    <text evidence="7">The sequence shown here is derived from an EMBL/GenBank/DDBJ whole genome shotgun (WGS) entry which is preliminary data.</text>
</comment>
<dbReference type="PANTHER" id="PTHR11741:SF0">
    <property type="entry name" value="ELONGATION FACTOR TS, MITOCHONDRIAL"/>
    <property type="match status" value="1"/>
</dbReference>
<feature type="region of interest" description="Involved in Mg(2+) ion dislocation from EF-Tu" evidence="5">
    <location>
        <begin position="79"/>
        <end position="82"/>
    </location>
</feature>
<keyword evidence="5" id="KW-0963">Cytoplasm</keyword>
<name>A0A1G1YVZ0_9BACT</name>